<dbReference type="SUPFAM" id="SSF53756">
    <property type="entry name" value="UDP-Glycosyltransferase/glycogen phosphorylase"/>
    <property type="match status" value="1"/>
</dbReference>
<evidence type="ECO:0000256" key="2">
    <source>
        <dbReference type="ARBA" id="ARBA00022679"/>
    </source>
</evidence>
<dbReference type="GO" id="GO:0016757">
    <property type="term" value="F:glycosyltransferase activity"/>
    <property type="evidence" value="ECO:0007669"/>
    <property type="project" value="InterPro"/>
</dbReference>
<gene>
    <name evidence="4" type="ORF">SAMN04489745_3025</name>
</gene>
<feature type="domain" description="Glycosyl transferase family 1" evidence="3">
    <location>
        <begin position="210"/>
        <end position="358"/>
    </location>
</feature>
<dbReference type="Pfam" id="PF00534">
    <property type="entry name" value="Glycos_transf_1"/>
    <property type="match status" value="1"/>
</dbReference>
<evidence type="ECO:0000313" key="5">
    <source>
        <dbReference type="Proteomes" id="UP000182652"/>
    </source>
</evidence>
<dbReference type="Proteomes" id="UP000182652">
    <property type="component" value="Unassembled WGS sequence"/>
</dbReference>
<dbReference type="EMBL" id="FNSN01000003">
    <property type="protein sequence ID" value="SEC49940.1"/>
    <property type="molecule type" value="Genomic_DNA"/>
</dbReference>
<proteinExistence type="predicted"/>
<keyword evidence="5" id="KW-1185">Reference proteome</keyword>
<dbReference type="InterPro" id="IPR001296">
    <property type="entry name" value="Glyco_trans_1"/>
</dbReference>
<dbReference type="Gene3D" id="3.40.50.2000">
    <property type="entry name" value="Glycogen Phosphorylase B"/>
    <property type="match status" value="2"/>
</dbReference>
<evidence type="ECO:0000256" key="1">
    <source>
        <dbReference type="ARBA" id="ARBA00021292"/>
    </source>
</evidence>
<sequence>MTRVKATGPYTAIIVHQFDPENPVPGGIDTCIRDMLLHAPAGERILLLGVSQTRPLLRRTPVEGFGAPVDFVPLSRVDPGNQRRRIPHSIRLLLPILLVMLRTSTRRSSIHTHRLEASLVTRLFPARRHVYFVHTNTESAIAAHGDSFWKKAPGLYRFLEKRVLAAADLTLVFNRASSELYQSLGYPAQRVRTWFNESLYYPRAADDQSADSPTAVWVGRFESPKDPVLAVDVFSELARRASEEGPEWKAIMVGDGTLRPDVDARIEELGLKDHIRLVGAQPRSEVGTLMRNADVLLMTSHFEGSPIVMYEGLASGIPVVATSEADPDQVLTDEIGRIIQGRNPADIAKAAEAVLSCDRTTIARAVEDRSSGRALDHLWKTVNGDD</sequence>
<evidence type="ECO:0000313" key="4">
    <source>
        <dbReference type="EMBL" id="SEC49940.1"/>
    </source>
</evidence>
<dbReference type="PANTHER" id="PTHR45947:SF3">
    <property type="entry name" value="SULFOQUINOVOSYL TRANSFERASE SQD2"/>
    <property type="match status" value="1"/>
</dbReference>
<evidence type="ECO:0000259" key="3">
    <source>
        <dbReference type="Pfam" id="PF00534"/>
    </source>
</evidence>
<keyword evidence="2 4" id="KW-0808">Transferase</keyword>
<dbReference type="PANTHER" id="PTHR45947">
    <property type="entry name" value="SULFOQUINOVOSYL TRANSFERASE SQD2"/>
    <property type="match status" value="1"/>
</dbReference>
<protein>
    <recommendedName>
        <fullName evidence="1">D-inositol 3-phosphate glycosyltransferase</fullName>
    </recommendedName>
</protein>
<dbReference type="AlphaFoldDB" id="A0A1H4T0U8"/>
<dbReference type="STRING" id="156980.SAMN04489745_3025"/>
<reference evidence="4 5" key="1">
    <citation type="submission" date="2016-10" db="EMBL/GenBank/DDBJ databases">
        <authorList>
            <person name="de Groot N.N."/>
        </authorList>
    </citation>
    <scope>NUCLEOTIDE SEQUENCE [LARGE SCALE GENOMIC DNA]</scope>
    <source>
        <strain evidence="4 5">DSM 10495</strain>
    </source>
</reference>
<organism evidence="4 5">
    <name type="scientific">Arthrobacter woluwensis</name>
    <dbReference type="NCBI Taxonomy" id="156980"/>
    <lineage>
        <taxon>Bacteria</taxon>
        <taxon>Bacillati</taxon>
        <taxon>Actinomycetota</taxon>
        <taxon>Actinomycetes</taxon>
        <taxon>Micrococcales</taxon>
        <taxon>Micrococcaceae</taxon>
        <taxon>Arthrobacter</taxon>
    </lineage>
</organism>
<dbReference type="CDD" id="cd03801">
    <property type="entry name" value="GT4_PimA-like"/>
    <property type="match status" value="1"/>
</dbReference>
<name>A0A1H4T0U8_9MICC</name>
<accession>A0A1H4T0U8</accession>
<dbReference type="InterPro" id="IPR050194">
    <property type="entry name" value="Glycosyltransferase_grp1"/>
</dbReference>